<accession>A0A2W4XWQ7</accession>
<evidence type="ECO:0000313" key="4">
    <source>
        <dbReference type="Proteomes" id="UP000249081"/>
    </source>
</evidence>
<evidence type="ECO:0000313" key="3">
    <source>
        <dbReference type="EMBL" id="PZO39135.1"/>
    </source>
</evidence>
<dbReference type="InterPro" id="IPR007712">
    <property type="entry name" value="RelE/ParE_toxin"/>
</dbReference>
<dbReference type="InterPro" id="IPR035093">
    <property type="entry name" value="RelE/ParE_toxin_dom_sf"/>
</dbReference>
<comment type="similarity">
    <text evidence="1">Belongs to the RelE toxin family.</text>
</comment>
<dbReference type="EMBL" id="QBMN01000092">
    <property type="protein sequence ID" value="PZO39135.1"/>
    <property type="molecule type" value="Genomic_DNA"/>
</dbReference>
<reference evidence="3 4" key="2">
    <citation type="submission" date="2018-06" db="EMBL/GenBank/DDBJ databases">
        <title>Metagenomic assembly of (sub)arctic Cyanobacteria and their associated microbiome from non-axenic cultures.</title>
        <authorList>
            <person name="Baurain D."/>
        </authorList>
    </citation>
    <scope>NUCLEOTIDE SEQUENCE [LARGE SCALE GENOMIC DNA]</scope>
    <source>
        <strain evidence="3">ULC041bin1</strain>
    </source>
</reference>
<dbReference type="PANTHER" id="PTHR33755">
    <property type="entry name" value="TOXIN PARE1-RELATED"/>
    <property type="match status" value="1"/>
</dbReference>
<name>A0A2W4XWQ7_9CYAN</name>
<gene>
    <name evidence="3" type="ORF">DCF17_13635</name>
</gene>
<organism evidence="3 4">
    <name type="scientific">Shackletoniella antarctica</name>
    <dbReference type="NCBI Taxonomy" id="268115"/>
    <lineage>
        <taxon>Bacteria</taxon>
        <taxon>Bacillati</taxon>
        <taxon>Cyanobacteriota</taxon>
        <taxon>Cyanophyceae</taxon>
        <taxon>Oculatellales</taxon>
        <taxon>Oculatellaceae</taxon>
        <taxon>Shackletoniella</taxon>
    </lineage>
</organism>
<dbReference type="Gene3D" id="3.30.2310.20">
    <property type="entry name" value="RelE-like"/>
    <property type="match status" value="1"/>
</dbReference>
<comment type="caution">
    <text evidence="3">The sequence shown here is derived from an EMBL/GenBank/DDBJ whole genome shotgun (WGS) entry which is preliminary data.</text>
</comment>
<reference evidence="4" key="1">
    <citation type="submission" date="2018-04" db="EMBL/GenBank/DDBJ databases">
        <authorList>
            <person name="Cornet L."/>
        </authorList>
    </citation>
    <scope>NUCLEOTIDE SEQUENCE [LARGE SCALE GENOMIC DNA]</scope>
</reference>
<evidence type="ECO:0000256" key="2">
    <source>
        <dbReference type="ARBA" id="ARBA00022649"/>
    </source>
</evidence>
<dbReference type="Pfam" id="PF05016">
    <property type="entry name" value="ParE_toxin"/>
    <property type="match status" value="1"/>
</dbReference>
<dbReference type="AlphaFoldDB" id="A0A2W4XWQ7"/>
<dbReference type="InterPro" id="IPR051803">
    <property type="entry name" value="TA_system_RelE-like_toxin"/>
</dbReference>
<evidence type="ECO:0000256" key="1">
    <source>
        <dbReference type="ARBA" id="ARBA00006226"/>
    </source>
</evidence>
<proteinExistence type="inferred from homology"/>
<dbReference type="Proteomes" id="UP000249081">
    <property type="component" value="Unassembled WGS sequence"/>
</dbReference>
<sequence length="104" mass="11819">MSNICRFTIPASRDLEAIIDYIAQQSSIDRSEAFLKQVNAKCQRLTQFPEMGRKRDELAIGVRSLPVESHLIFYRSITEGIEILRVVSGYQDLEALFENGDAQP</sequence>
<dbReference type="PANTHER" id="PTHR33755:SF6">
    <property type="entry name" value="PLASMID STABILIZATION SYSTEM PROTEIN"/>
    <property type="match status" value="1"/>
</dbReference>
<protein>
    <submittedName>
        <fullName evidence="3">Type II toxin-antitoxin system RelE/ParE family toxin</fullName>
    </submittedName>
</protein>
<keyword evidence="2" id="KW-1277">Toxin-antitoxin system</keyword>